<dbReference type="Pfam" id="PF01541">
    <property type="entry name" value="GIY-YIG"/>
    <property type="match status" value="1"/>
</dbReference>
<dbReference type="GeneID" id="303675995"/>
<evidence type="ECO:0000259" key="1">
    <source>
        <dbReference type="PROSITE" id="PS50164"/>
    </source>
</evidence>
<dbReference type="AlphaFoldDB" id="A0A3D9BMJ9"/>
<dbReference type="Gene3D" id="3.40.1440.10">
    <property type="entry name" value="GIY-YIG endonuclease"/>
    <property type="match status" value="1"/>
</dbReference>
<dbReference type="EMBL" id="QNVS01000021">
    <property type="protein sequence ID" value="REC54666.1"/>
    <property type="molecule type" value="Genomic_DNA"/>
</dbReference>
<name>A0A3D9BMJ9_9FLAO</name>
<gene>
    <name evidence="2" type="ORF">DRF62_08800</name>
</gene>
<evidence type="ECO:0000313" key="3">
    <source>
        <dbReference type="Proteomes" id="UP000256512"/>
    </source>
</evidence>
<accession>A0A3D9BMJ9</accession>
<dbReference type="PROSITE" id="PS50164">
    <property type="entry name" value="GIY_YIG"/>
    <property type="match status" value="1"/>
</dbReference>
<keyword evidence="3" id="KW-1185">Reference proteome</keyword>
<feature type="domain" description="GIY-YIG" evidence="1">
    <location>
        <begin position="1"/>
        <end position="32"/>
    </location>
</feature>
<comment type="caution">
    <text evidence="2">The sequence shown here is derived from an EMBL/GenBank/DDBJ whole genome shotgun (WGS) entry which is preliminary data.</text>
</comment>
<proteinExistence type="predicted"/>
<dbReference type="Proteomes" id="UP000256512">
    <property type="component" value="Unassembled WGS sequence"/>
</dbReference>
<evidence type="ECO:0000313" key="2">
    <source>
        <dbReference type="EMBL" id="REC54666.1"/>
    </source>
</evidence>
<protein>
    <recommendedName>
        <fullName evidence="1">GIY-YIG domain-containing protein</fullName>
    </recommendedName>
</protein>
<dbReference type="InterPro" id="IPR035901">
    <property type="entry name" value="GIY-YIG_endonuc_sf"/>
</dbReference>
<sequence length="32" mass="3980">MFYIYILFSESADKYYIGYSQFPNERLLKHNQ</sequence>
<organism evidence="2 3">
    <name type="scientific">Chryseobacterium piscium</name>
    <dbReference type="NCBI Taxonomy" id="333702"/>
    <lineage>
        <taxon>Bacteria</taxon>
        <taxon>Pseudomonadati</taxon>
        <taxon>Bacteroidota</taxon>
        <taxon>Flavobacteriia</taxon>
        <taxon>Flavobacteriales</taxon>
        <taxon>Weeksellaceae</taxon>
        <taxon>Chryseobacterium group</taxon>
        <taxon>Chryseobacterium</taxon>
    </lineage>
</organism>
<reference evidence="2 3" key="1">
    <citation type="journal article" date="2006" name="Int. J. Syst. Evol. Microbiol.">
        <title>Chryseobacterium piscium sp. nov., isolated from fish of the South Atlantic Ocean off South Africa.</title>
        <authorList>
            <person name="de Beer H."/>
            <person name="Hugo C.J."/>
            <person name="Jooste P.J."/>
            <person name="Vancanneyt M."/>
            <person name="Coenye T."/>
            <person name="Vandamme P."/>
        </authorList>
    </citation>
    <scope>NUCLEOTIDE SEQUENCE [LARGE SCALE GENOMIC DNA]</scope>
    <source>
        <strain evidence="2 3">CCUG 51923</strain>
    </source>
</reference>
<dbReference type="InterPro" id="IPR000305">
    <property type="entry name" value="GIY-YIG_endonuc"/>
</dbReference>
<dbReference type="RefSeq" id="WP_076561492.1">
    <property type="nucleotide sequence ID" value="NZ_QNVS01000021.1"/>
</dbReference>